<evidence type="ECO:0000256" key="3">
    <source>
        <dbReference type="ARBA" id="ARBA00023163"/>
    </source>
</evidence>
<evidence type="ECO:0000313" key="5">
    <source>
        <dbReference type="EMBL" id="MFD2547780.1"/>
    </source>
</evidence>
<dbReference type="EMBL" id="JBHULR010000003">
    <property type="protein sequence ID" value="MFD2547780.1"/>
    <property type="molecule type" value="Genomic_DNA"/>
</dbReference>
<dbReference type="PROSITE" id="PS00519">
    <property type="entry name" value="HTH_ASNC_1"/>
    <property type="match status" value="1"/>
</dbReference>
<keyword evidence="2" id="KW-0238">DNA-binding</keyword>
<dbReference type="Gene3D" id="3.30.70.920">
    <property type="match status" value="1"/>
</dbReference>
<reference evidence="6" key="1">
    <citation type="journal article" date="2019" name="Int. J. Syst. Evol. Microbiol.">
        <title>The Global Catalogue of Microorganisms (GCM) 10K type strain sequencing project: providing services to taxonomists for standard genome sequencing and annotation.</title>
        <authorList>
            <consortium name="The Broad Institute Genomics Platform"/>
            <consortium name="The Broad Institute Genome Sequencing Center for Infectious Disease"/>
            <person name="Wu L."/>
            <person name="Ma J."/>
        </authorList>
    </citation>
    <scope>NUCLEOTIDE SEQUENCE [LARGE SCALE GENOMIC DNA]</scope>
    <source>
        <strain evidence="6">KCTC 42662</strain>
    </source>
</reference>
<dbReference type="PRINTS" id="PR00033">
    <property type="entry name" value="HTHASNC"/>
</dbReference>
<name>A0ABW5KIN1_9SPHI</name>
<evidence type="ECO:0000256" key="1">
    <source>
        <dbReference type="ARBA" id="ARBA00023015"/>
    </source>
</evidence>
<dbReference type="Proteomes" id="UP001597545">
    <property type="component" value="Unassembled WGS sequence"/>
</dbReference>
<protein>
    <submittedName>
        <fullName evidence="5">Lrp/AsnC family transcriptional regulator</fullName>
    </submittedName>
</protein>
<evidence type="ECO:0000256" key="2">
    <source>
        <dbReference type="ARBA" id="ARBA00023125"/>
    </source>
</evidence>
<evidence type="ECO:0000313" key="6">
    <source>
        <dbReference type="Proteomes" id="UP001597545"/>
    </source>
</evidence>
<dbReference type="PROSITE" id="PS50956">
    <property type="entry name" value="HTH_ASNC_2"/>
    <property type="match status" value="1"/>
</dbReference>
<dbReference type="SMART" id="SM00344">
    <property type="entry name" value="HTH_ASNC"/>
    <property type="match status" value="1"/>
</dbReference>
<dbReference type="PANTHER" id="PTHR30154:SF34">
    <property type="entry name" value="TRANSCRIPTIONAL REGULATOR AZLB"/>
    <property type="match status" value="1"/>
</dbReference>
<dbReference type="Gene3D" id="1.10.10.10">
    <property type="entry name" value="Winged helix-like DNA-binding domain superfamily/Winged helix DNA-binding domain"/>
    <property type="match status" value="1"/>
</dbReference>
<dbReference type="SUPFAM" id="SSF46785">
    <property type="entry name" value="Winged helix' DNA-binding domain"/>
    <property type="match status" value="1"/>
</dbReference>
<dbReference type="PANTHER" id="PTHR30154">
    <property type="entry name" value="LEUCINE-RESPONSIVE REGULATORY PROTEIN"/>
    <property type="match status" value="1"/>
</dbReference>
<dbReference type="InterPro" id="IPR019885">
    <property type="entry name" value="Tscrpt_reg_HTH_AsnC-type_CS"/>
</dbReference>
<dbReference type="RefSeq" id="WP_380902863.1">
    <property type="nucleotide sequence ID" value="NZ_JBHUEG010000007.1"/>
</dbReference>
<dbReference type="Pfam" id="PF13412">
    <property type="entry name" value="HTH_24"/>
    <property type="match status" value="1"/>
</dbReference>
<dbReference type="InterPro" id="IPR000485">
    <property type="entry name" value="AsnC-type_HTH_dom"/>
</dbReference>
<dbReference type="InterPro" id="IPR036390">
    <property type="entry name" value="WH_DNA-bd_sf"/>
</dbReference>
<gene>
    <name evidence="5" type="ORF">ACFSR5_09005</name>
</gene>
<keyword evidence="6" id="KW-1185">Reference proteome</keyword>
<dbReference type="InterPro" id="IPR011008">
    <property type="entry name" value="Dimeric_a/b-barrel"/>
</dbReference>
<comment type="caution">
    <text evidence="5">The sequence shown here is derived from an EMBL/GenBank/DDBJ whole genome shotgun (WGS) entry which is preliminary data.</text>
</comment>
<sequence>METLDDFDIAILRFAQTNNYMPQREIGEKIGLSTPAVQRRIKRLTKLGFISSNVAIVDREKLGHYVTLLVEVSLESEKANDIDQAKFLFRARPEVQQCYYVTGDTDFILIVVVPSMHHYELLTRELFFGNPNVKHFKTFVAMDLVKVGTTISLDKHGTTSF</sequence>
<dbReference type="Pfam" id="PF01037">
    <property type="entry name" value="AsnC_trans_reg"/>
    <property type="match status" value="1"/>
</dbReference>
<keyword evidence="3" id="KW-0804">Transcription</keyword>
<dbReference type="InterPro" id="IPR019888">
    <property type="entry name" value="Tscrpt_reg_AsnC-like"/>
</dbReference>
<accession>A0ABW5KIN1</accession>
<proteinExistence type="predicted"/>
<dbReference type="InterPro" id="IPR019887">
    <property type="entry name" value="Tscrpt_reg_AsnC/Lrp_C"/>
</dbReference>
<dbReference type="SUPFAM" id="SSF54909">
    <property type="entry name" value="Dimeric alpha+beta barrel"/>
    <property type="match status" value="1"/>
</dbReference>
<evidence type="ECO:0000259" key="4">
    <source>
        <dbReference type="PROSITE" id="PS50956"/>
    </source>
</evidence>
<organism evidence="5 6">
    <name type="scientific">Sphingobacterium suaedae</name>
    <dbReference type="NCBI Taxonomy" id="1686402"/>
    <lineage>
        <taxon>Bacteria</taxon>
        <taxon>Pseudomonadati</taxon>
        <taxon>Bacteroidota</taxon>
        <taxon>Sphingobacteriia</taxon>
        <taxon>Sphingobacteriales</taxon>
        <taxon>Sphingobacteriaceae</taxon>
        <taxon>Sphingobacterium</taxon>
    </lineage>
</organism>
<dbReference type="InterPro" id="IPR036388">
    <property type="entry name" value="WH-like_DNA-bd_sf"/>
</dbReference>
<keyword evidence="1" id="KW-0805">Transcription regulation</keyword>
<feature type="domain" description="HTH asnC-type" evidence="4">
    <location>
        <begin position="4"/>
        <end position="65"/>
    </location>
</feature>